<dbReference type="GO" id="GO:0051087">
    <property type="term" value="F:protein-folding chaperone binding"/>
    <property type="evidence" value="ECO:0007669"/>
    <property type="project" value="TreeGrafter"/>
</dbReference>
<gene>
    <name evidence="3" type="ORF">Q9L42_010055</name>
</gene>
<dbReference type="CDD" id="cd06257">
    <property type="entry name" value="DnaJ"/>
    <property type="match status" value="1"/>
</dbReference>
<accession>A0AAU7NZM3</accession>
<evidence type="ECO:0000259" key="2">
    <source>
        <dbReference type="PROSITE" id="PS50076"/>
    </source>
</evidence>
<proteinExistence type="predicted"/>
<reference evidence="3 4" key="1">
    <citation type="journal article" date="2024" name="Microbiology">
        <title>Methylomarinum rosea sp. nov., a novel halophilic methanotrophic bacterium from the hypersaline Lake Elton.</title>
        <authorList>
            <person name="Suleimanov R.Z."/>
            <person name="Oshkin I.Y."/>
            <person name="Danilova O.V."/>
            <person name="Suzina N.E."/>
            <person name="Dedysh S.N."/>
        </authorList>
    </citation>
    <scope>NUCLEOTIDE SEQUENCE [LARGE SCALE GENOMIC DNA]</scope>
    <source>
        <strain evidence="3 4">Ch1-1</strain>
    </source>
</reference>
<dbReference type="AlphaFoldDB" id="A0AAU7NZM3"/>
<sequence length="183" mass="21184">MNNNNVDFYELLEISPNANADTIDRVFRYLAQRYHPDNGDTGDASRFAGIVKAHEVLRDPEKRVAYDLHYNNLLKSRWEIKGEASSFYNSTNDAIIQDRILSVLYVKRRRNIHNPGIGNMELMRLVECPQEHIDFHLWYLKEKGWICRLENGLLAITVDGIDHVAASSTDEQKLSRLLTDQSH</sequence>
<dbReference type="PANTHER" id="PTHR44360:SF1">
    <property type="entry name" value="DNAJ HOMOLOG SUBFAMILY B MEMBER 9"/>
    <property type="match status" value="1"/>
</dbReference>
<dbReference type="RefSeq" id="WP_305908569.1">
    <property type="nucleotide sequence ID" value="NZ_CP157743.1"/>
</dbReference>
<dbReference type="Pfam" id="PF00226">
    <property type="entry name" value="DnaJ"/>
    <property type="match status" value="1"/>
</dbReference>
<dbReference type="PROSITE" id="PS50076">
    <property type="entry name" value="DNAJ_2"/>
    <property type="match status" value="1"/>
</dbReference>
<dbReference type="GO" id="GO:0036503">
    <property type="term" value="P:ERAD pathway"/>
    <property type="evidence" value="ECO:0007669"/>
    <property type="project" value="TreeGrafter"/>
</dbReference>
<dbReference type="InterPro" id="IPR051948">
    <property type="entry name" value="Hsp70_co-chaperone_J-domain"/>
</dbReference>
<protein>
    <submittedName>
        <fullName evidence="3">DnaJ domain-containing protein</fullName>
    </submittedName>
</protein>
<feature type="domain" description="J" evidence="2">
    <location>
        <begin position="7"/>
        <end position="70"/>
    </location>
</feature>
<dbReference type="InterPro" id="IPR036869">
    <property type="entry name" value="J_dom_sf"/>
</dbReference>
<dbReference type="PROSITE" id="PS00636">
    <property type="entry name" value="DNAJ_1"/>
    <property type="match status" value="1"/>
</dbReference>
<organism evidence="3 4">
    <name type="scientific">Methylomarinum roseum</name>
    <dbReference type="NCBI Taxonomy" id="3067653"/>
    <lineage>
        <taxon>Bacteria</taxon>
        <taxon>Pseudomonadati</taxon>
        <taxon>Pseudomonadota</taxon>
        <taxon>Gammaproteobacteria</taxon>
        <taxon>Methylococcales</taxon>
        <taxon>Methylococcaceae</taxon>
        <taxon>Methylomarinum</taxon>
    </lineage>
</organism>
<name>A0AAU7NZM3_9GAMM</name>
<keyword evidence="1" id="KW-0143">Chaperone</keyword>
<dbReference type="InterPro" id="IPR001623">
    <property type="entry name" value="DnaJ_domain"/>
</dbReference>
<dbReference type="GO" id="GO:0051787">
    <property type="term" value="F:misfolded protein binding"/>
    <property type="evidence" value="ECO:0007669"/>
    <property type="project" value="TreeGrafter"/>
</dbReference>
<dbReference type="Proteomes" id="UP001225378">
    <property type="component" value="Chromosome"/>
</dbReference>
<dbReference type="InterPro" id="IPR018253">
    <property type="entry name" value="DnaJ_domain_CS"/>
</dbReference>
<dbReference type="PANTHER" id="PTHR44360">
    <property type="entry name" value="DNAJ HOMOLOG SUBFAMILY B MEMBER 9"/>
    <property type="match status" value="1"/>
</dbReference>
<dbReference type="Gene3D" id="1.10.287.110">
    <property type="entry name" value="DnaJ domain"/>
    <property type="match status" value="1"/>
</dbReference>
<dbReference type="EMBL" id="CP157743">
    <property type="protein sequence ID" value="XBS22447.1"/>
    <property type="molecule type" value="Genomic_DNA"/>
</dbReference>
<dbReference type="KEGG" id="mech:Q9L42_010055"/>
<dbReference type="SMART" id="SM00271">
    <property type="entry name" value="DnaJ"/>
    <property type="match status" value="1"/>
</dbReference>
<evidence type="ECO:0000256" key="1">
    <source>
        <dbReference type="ARBA" id="ARBA00023186"/>
    </source>
</evidence>
<keyword evidence="4" id="KW-1185">Reference proteome</keyword>
<evidence type="ECO:0000313" key="4">
    <source>
        <dbReference type="Proteomes" id="UP001225378"/>
    </source>
</evidence>
<evidence type="ECO:0000313" key="3">
    <source>
        <dbReference type="EMBL" id="XBS22447.1"/>
    </source>
</evidence>
<dbReference type="SUPFAM" id="SSF46565">
    <property type="entry name" value="Chaperone J-domain"/>
    <property type="match status" value="1"/>
</dbReference>